<proteinExistence type="predicted"/>
<reference evidence="2" key="1">
    <citation type="submission" date="2021-06" db="EMBL/GenBank/DDBJ databases">
        <authorList>
            <person name="Huq M.A."/>
        </authorList>
    </citation>
    <scope>NUCLEOTIDE SEQUENCE</scope>
    <source>
        <strain evidence="2">MAH-26</strain>
    </source>
</reference>
<keyword evidence="1" id="KW-0812">Transmembrane</keyword>
<comment type="caution">
    <text evidence="2">The sequence shown here is derived from an EMBL/GenBank/DDBJ whole genome shotgun (WGS) entry which is preliminary data.</text>
</comment>
<evidence type="ECO:0000313" key="3">
    <source>
        <dbReference type="Proteomes" id="UP000812270"/>
    </source>
</evidence>
<dbReference type="RefSeq" id="WP_217792959.1">
    <property type="nucleotide sequence ID" value="NZ_JAHSPG010000014.1"/>
</dbReference>
<name>A0A9E2SD47_9BACT</name>
<dbReference type="EMBL" id="JAHSPG010000014">
    <property type="protein sequence ID" value="MBV4359098.1"/>
    <property type="molecule type" value="Genomic_DNA"/>
</dbReference>
<feature type="transmembrane region" description="Helical" evidence="1">
    <location>
        <begin position="21"/>
        <end position="40"/>
    </location>
</feature>
<keyword evidence="1" id="KW-0472">Membrane</keyword>
<evidence type="ECO:0000256" key="1">
    <source>
        <dbReference type="SAM" id="Phobius"/>
    </source>
</evidence>
<organism evidence="2 3">
    <name type="scientific">Pinibacter aurantiacus</name>
    <dbReference type="NCBI Taxonomy" id="2851599"/>
    <lineage>
        <taxon>Bacteria</taxon>
        <taxon>Pseudomonadati</taxon>
        <taxon>Bacteroidota</taxon>
        <taxon>Chitinophagia</taxon>
        <taxon>Chitinophagales</taxon>
        <taxon>Chitinophagaceae</taxon>
        <taxon>Pinibacter</taxon>
    </lineage>
</organism>
<dbReference type="AlphaFoldDB" id="A0A9E2SD47"/>
<dbReference type="Proteomes" id="UP000812270">
    <property type="component" value="Unassembled WGS sequence"/>
</dbReference>
<protein>
    <submittedName>
        <fullName evidence="2">Uncharacterized protein</fullName>
    </submittedName>
</protein>
<gene>
    <name evidence="2" type="ORF">KTO63_18160</name>
</gene>
<evidence type="ECO:0000313" key="2">
    <source>
        <dbReference type="EMBL" id="MBV4359098.1"/>
    </source>
</evidence>
<keyword evidence="3" id="KW-1185">Reference proteome</keyword>
<sequence>MSFMSLRYRHFHLNNIKKLQVLNYLDKGFYLGVLILFSVINVKGQISNKLENLKSQASIMASSFLHGDYSVYTNYMYPAIIKSMGGQLKTQQAIEKMVQGLQQRGMIMTNITLDNPYSLLSVNKELQSTIAQHTQIIMTDGKYIETTILIAISTDDGNHWTFIDTAGKDLNTLRKAFPSLSPSLKIAPVTPPVKVDN</sequence>
<keyword evidence="1" id="KW-1133">Transmembrane helix</keyword>
<accession>A0A9E2SD47</accession>